<sequence>MSCRSPDTCHYDDTSQRLVSVVQCLSLVAAGTAESRHHAALGHSARALAQALAKYLCLSRTEKLLRLLIEFTPTAIRRMFNTSPNSVVGVGRLLSVMTMLIFRLSEGVALLASEGVLSTAVSSYTSWVAPRLLFYYNLLKVVTSAALLRTIPRISFEATDTQNVFRKRRYLDEVLKFLEGVGLMIYAMTLLPGRASSSMVTFQQKHLLGRTLTAASAAFPPALPVSVTTQGMIGLAATLPSFLMSS</sequence>
<reference evidence="1" key="1">
    <citation type="journal article" date="2012" name="Proc. Natl. Acad. Sci. U.S.A.">
        <title>Antigenic diversity is generated by distinct evolutionary mechanisms in African trypanosome species.</title>
        <authorList>
            <person name="Jackson A.P."/>
            <person name="Berry A."/>
            <person name="Aslett M."/>
            <person name="Allison H.C."/>
            <person name="Burton P."/>
            <person name="Vavrova-Anderson J."/>
            <person name="Brown R."/>
            <person name="Browne H."/>
            <person name="Corton N."/>
            <person name="Hauser H."/>
            <person name="Gamble J."/>
            <person name="Gilderthorp R."/>
            <person name="Marcello L."/>
            <person name="McQuillan J."/>
            <person name="Otto T.D."/>
            <person name="Quail M.A."/>
            <person name="Sanders M.J."/>
            <person name="van Tonder A."/>
            <person name="Ginger M.L."/>
            <person name="Field M.C."/>
            <person name="Barry J.D."/>
            <person name="Hertz-Fowler C."/>
            <person name="Berriman M."/>
        </authorList>
    </citation>
    <scope>NUCLEOTIDE SEQUENCE</scope>
    <source>
        <strain evidence="1">IL3000</strain>
    </source>
</reference>
<proteinExistence type="predicted"/>
<name>G0UUK5_TRYCI</name>
<dbReference type="VEuPathDB" id="TriTrypDB:TcIL3000_9_4690"/>
<protein>
    <recommendedName>
        <fullName evidence="2">Gim5A protein</fullName>
    </recommendedName>
</protein>
<dbReference type="EMBL" id="HE575322">
    <property type="protein sequence ID" value="CCC93069.1"/>
    <property type="molecule type" value="Genomic_DNA"/>
</dbReference>
<accession>G0UUK5</accession>
<dbReference type="PANTHER" id="PTHR42266">
    <property type="entry name" value="GIM5B PROTEIN"/>
    <property type="match status" value="1"/>
</dbReference>
<evidence type="ECO:0000313" key="1">
    <source>
        <dbReference type="EMBL" id="CCC93069.1"/>
    </source>
</evidence>
<dbReference type="PANTHER" id="PTHR42266:SF1">
    <property type="entry name" value="GIM5B PROTEIN"/>
    <property type="match status" value="1"/>
</dbReference>
<evidence type="ECO:0008006" key="2">
    <source>
        <dbReference type="Google" id="ProtNLM"/>
    </source>
</evidence>
<gene>
    <name evidence="1" type="ORF">TCIL3000_9_4690</name>
</gene>
<organism evidence="1">
    <name type="scientific">Trypanosoma congolense (strain IL3000)</name>
    <dbReference type="NCBI Taxonomy" id="1068625"/>
    <lineage>
        <taxon>Eukaryota</taxon>
        <taxon>Discoba</taxon>
        <taxon>Euglenozoa</taxon>
        <taxon>Kinetoplastea</taxon>
        <taxon>Metakinetoplastina</taxon>
        <taxon>Trypanosomatida</taxon>
        <taxon>Trypanosomatidae</taxon>
        <taxon>Trypanosoma</taxon>
        <taxon>Nannomonas</taxon>
    </lineage>
</organism>
<dbReference type="AlphaFoldDB" id="G0UUK5"/>